<dbReference type="KEGG" id="ssao:94302146"/>
<comment type="caution">
    <text evidence="5">The sequence shown here is derived from an EMBL/GenBank/DDBJ whole genome shotgun (WGS) entry which is preliminary data.</text>
</comment>
<dbReference type="EMBL" id="AUWU02000008">
    <property type="protein sequence ID" value="KAH0570148.1"/>
    <property type="molecule type" value="Genomic_DNA"/>
</dbReference>
<dbReference type="Proteomes" id="UP000018208">
    <property type="component" value="Unassembled WGS sequence"/>
</dbReference>
<feature type="binding site" evidence="3">
    <location>
        <position position="243"/>
    </location>
    <ligand>
        <name>Zn(2+)</name>
        <dbReference type="ChEBI" id="CHEBI:29105"/>
    </ligand>
</feature>
<name>A0A9P8LLB2_9EUKA</name>
<evidence type="ECO:0000256" key="3">
    <source>
        <dbReference type="PROSITE-ProRule" id="PRU00236"/>
    </source>
</evidence>
<organism evidence="5 6">
    <name type="scientific">Spironucleus salmonicida</name>
    <dbReference type="NCBI Taxonomy" id="348837"/>
    <lineage>
        <taxon>Eukaryota</taxon>
        <taxon>Metamonada</taxon>
        <taxon>Diplomonadida</taxon>
        <taxon>Hexamitidae</taxon>
        <taxon>Hexamitinae</taxon>
        <taxon>Spironucleus</taxon>
    </lineage>
</organism>
<dbReference type="GO" id="GO:0005634">
    <property type="term" value="C:nucleus"/>
    <property type="evidence" value="ECO:0007669"/>
    <property type="project" value="TreeGrafter"/>
</dbReference>
<dbReference type="CDD" id="cd00296">
    <property type="entry name" value="SIR2"/>
    <property type="match status" value="1"/>
</dbReference>
<keyword evidence="6" id="KW-1185">Reference proteome</keyword>
<dbReference type="OrthoDB" id="424302at2759"/>
<protein>
    <submittedName>
        <fullName evidence="5">Sir2 family protein</fullName>
    </submittedName>
</protein>
<dbReference type="InterPro" id="IPR050134">
    <property type="entry name" value="NAD-dep_sirtuin_deacylases"/>
</dbReference>
<sequence>MDLIILKVEAISSFLQLSQECDNNSNFSANNSDSGDYQYNVIYNSYQISKNMRQIPTKSLTLQPSNSGFRSSKLGQIKSQQQLLRISSKPIVSFPQKPQTSQTFRPKSFLNSSLAEQIIKADFVLIGAGAGFSVDSGLKTFRDIAKIPFYQQQGLTYDDLCDPLWLKRNYLIFYGFWGTCYNAYQTHKPHAGYQNLISFLQSNSKDFFIYTSNIDGFFTNFVDTEQLYEFHGQLRYWQCSGPCSQILYQLKNYTFQVNEKMQCSNTNDKSCKYTRIRPNLLELEGTCLPRCCFCEQLLRPHVLMFEDFSYCDDTNKEDQWKILKKQLKTQNLLILELGCGLKVPSLRIEFERILRTNTQKSVLLRINPSEVGLQQLTKGKDCSRRVFHIKQGGQEYFRQLQVNENDSIHLDAAVEQVLDDFE</sequence>
<dbReference type="Gene3D" id="3.40.50.1220">
    <property type="entry name" value="TPP-binding domain"/>
    <property type="match status" value="1"/>
</dbReference>
<evidence type="ECO:0000256" key="2">
    <source>
        <dbReference type="ARBA" id="ARBA00023027"/>
    </source>
</evidence>
<evidence type="ECO:0000256" key="1">
    <source>
        <dbReference type="ARBA" id="ARBA00022679"/>
    </source>
</evidence>
<dbReference type="GO" id="GO:0017136">
    <property type="term" value="F:histone deacetylase activity, NAD-dependent"/>
    <property type="evidence" value="ECO:0007669"/>
    <property type="project" value="TreeGrafter"/>
</dbReference>
<feature type="binding site" evidence="3">
    <location>
        <position position="294"/>
    </location>
    <ligand>
        <name>Zn(2+)</name>
        <dbReference type="ChEBI" id="CHEBI:29105"/>
    </ligand>
</feature>
<dbReference type="PANTHER" id="PTHR11085:SF10">
    <property type="entry name" value="NAD-DEPENDENT PROTEIN DEACYLASE SIRTUIN-5, MITOCHONDRIAL-RELATED"/>
    <property type="match status" value="1"/>
</dbReference>
<keyword evidence="1" id="KW-0808">Transferase</keyword>
<feature type="active site" description="Proton acceptor" evidence="3">
    <location>
        <position position="231"/>
    </location>
</feature>
<keyword evidence="3" id="KW-0479">Metal-binding</keyword>
<dbReference type="RefSeq" id="XP_067760921.1">
    <property type="nucleotide sequence ID" value="XM_067911899.1"/>
</dbReference>
<evidence type="ECO:0000313" key="5">
    <source>
        <dbReference type="EMBL" id="KAH0570148.1"/>
    </source>
</evidence>
<dbReference type="InterPro" id="IPR026590">
    <property type="entry name" value="Ssirtuin_cat_dom"/>
</dbReference>
<dbReference type="Gene3D" id="3.30.1600.10">
    <property type="entry name" value="SIR2/SIRT2 'Small Domain"/>
    <property type="match status" value="1"/>
</dbReference>
<dbReference type="InterPro" id="IPR026591">
    <property type="entry name" value="Sirtuin_cat_small_dom_sf"/>
</dbReference>
<feature type="binding site" evidence="3">
    <location>
        <position position="287"/>
    </location>
    <ligand>
        <name>Zn(2+)</name>
        <dbReference type="ChEBI" id="CHEBI:29105"/>
    </ligand>
</feature>
<reference evidence="5 6" key="1">
    <citation type="journal article" date="2014" name="PLoS Genet.">
        <title>The Genome of Spironucleus salmonicida Highlights a Fish Pathogen Adapted to Fluctuating Environments.</title>
        <authorList>
            <person name="Xu F."/>
            <person name="Jerlstrom-Hultqvist J."/>
            <person name="Einarsson E."/>
            <person name="Astvaldsson A."/>
            <person name="Svard S.G."/>
            <person name="Andersson J.O."/>
        </authorList>
    </citation>
    <scope>NUCLEOTIDE SEQUENCE [LARGE SCALE GENOMIC DNA]</scope>
    <source>
        <strain evidence="5 6">ATCC 50377</strain>
    </source>
</reference>
<dbReference type="PROSITE" id="PS50305">
    <property type="entry name" value="SIRTUIN"/>
    <property type="match status" value="1"/>
</dbReference>
<dbReference type="GeneID" id="94302146"/>
<proteinExistence type="predicted"/>
<dbReference type="InterPro" id="IPR003000">
    <property type="entry name" value="Sirtuin"/>
</dbReference>
<keyword evidence="3" id="KW-0862">Zinc</keyword>
<evidence type="ECO:0000259" key="4">
    <source>
        <dbReference type="PROSITE" id="PS50305"/>
    </source>
</evidence>
<gene>
    <name evidence="5" type="ORF">SS50377_28123</name>
</gene>
<dbReference type="SUPFAM" id="SSF52467">
    <property type="entry name" value="DHS-like NAD/FAD-binding domain"/>
    <property type="match status" value="1"/>
</dbReference>
<dbReference type="Pfam" id="PF02146">
    <property type="entry name" value="SIR2"/>
    <property type="match status" value="1"/>
</dbReference>
<dbReference type="InterPro" id="IPR029035">
    <property type="entry name" value="DHS-like_NAD/FAD-binding_dom"/>
</dbReference>
<dbReference type="AlphaFoldDB" id="A0A9P8LLB2"/>
<dbReference type="PANTHER" id="PTHR11085">
    <property type="entry name" value="NAD-DEPENDENT PROTEIN DEACYLASE SIRTUIN-5, MITOCHONDRIAL-RELATED"/>
    <property type="match status" value="1"/>
</dbReference>
<keyword evidence="2" id="KW-0520">NAD</keyword>
<evidence type="ECO:0000313" key="6">
    <source>
        <dbReference type="Proteomes" id="UP000018208"/>
    </source>
</evidence>
<dbReference type="GO" id="GO:0070403">
    <property type="term" value="F:NAD+ binding"/>
    <property type="evidence" value="ECO:0007669"/>
    <property type="project" value="InterPro"/>
</dbReference>
<dbReference type="GO" id="GO:0046872">
    <property type="term" value="F:metal ion binding"/>
    <property type="evidence" value="ECO:0007669"/>
    <property type="project" value="UniProtKB-KW"/>
</dbReference>
<feature type="binding site" evidence="3">
    <location>
        <position position="239"/>
    </location>
    <ligand>
        <name>Zn(2+)</name>
        <dbReference type="ChEBI" id="CHEBI:29105"/>
    </ligand>
</feature>
<feature type="domain" description="Deacetylase sirtuin-type" evidence="4">
    <location>
        <begin position="104"/>
        <end position="422"/>
    </location>
</feature>
<accession>A0A9P8LLB2</accession>